<sequence length="98" mass="10357">MKTISSLSREWLPFFVHGATGVEQVEIAFTGPGVEPAENDWHPAEWKAGSVTEAGATALILFGPGGTVSRPDGSYQAWVRVTAPVEQPVLPAGLIDVV</sequence>
<proteinExistence type="predicted"/>
<dbReference type="Proteomes" id="UP000198683">
    <property type="component" value="Unassembled WGS sequence"/>
</dbReference>
<reference evidence="1 2" key="1">
    <citation type="submission" date="2016-10" db="EMBL/GenBank/DDBJ databases">
        <authorList>
            <person name="de Groot N.N."/>
        </authorList>
    </citation>
    <scope>NUCLEOTIDE SEQUENCE [LARGE SCALE GENOMIC DNA]</scope>
    <source>
        <strain evidence="1 2">CGMCC 4.5681</strain>
    </source>
</reference>
<dbReference type="EMBL" id="FNFB01000028">
    <property type="protein sequence ID" value="SDL73499.1"/>
    <property type="molecule type" value="Genomic_DNA"/>
</dbReference>
<protein>
    <submittedName>
        <fullName evidence="1">Uncharacterized protein</fullName>
    </submittedName>
</protein>
<organism evidence="1 2">
    <name type="scientific">Nonomuraea maritima</name>
    <dbReference type="NCBI Taxonomy" id="683260"/>
    <lineage>
        <taxon>Bacteria</taxon>
        <taxon>Bacillati</taxon>
        <taxon>Actinomycetota</taxon>
        <taxon>Actinomycetes</taxon>
        <taxon>Streptosporangiales</taxon>
        <taxon>Streptosporangiaceae</taxon>
        <taxon>Nonomuraea</taxon>
    </lineage>
</organism>
<evidence type="ECO:0000313" key="1">
    <source>
        <dbReference type="EMBL" id="SDL73499.1"/>
    </source>
</evidence>
<evidence type="ECO:0000313" key="2">
    <source>
        <dbReference type="Proteomes" id="UP000198683"/>
    </source>
</evidence>
<accession>A0A1G9MH04</accession>
<dbReference type="OrthoDB" id="3542877at2"/>
<gene>
    <name evidence="1" type="ORF">SAMN05421874_12834</name>
</gene>
<dbReference type="RefSeq" id="WP_143022281.1">
    <property type="nucleotide sequence ID" value="NZ_FNFB01000028.1"/>
</dbReference>
<name>A0A1G9MH04_9ACTN</name>
<keyword evidence="2" id="KW-1185">Reference proteome</keyword>
<dbReference type="STRING" id="683260.SAMN05421874_12834"/>
<dbReference type="AlphaFoldDB" id="A0A1G9MH04"/>